<accession>A0AAN6DQ03</accession>
<feature type="domain" description="DUF7924" evidence="4">
    <location>
        <begin position="130"/>
        <end position="282"/>
    </location>
</feature>
<dbReference type="Pfam" id="PF25545">
    <property type="entry name" value="DUF7924"/>
    <property type="match status" value="1"/>
</dbReference>
<comment type="caution">
    <text evidence="5">The sequence shown here is derived from an EMBL/GenBank/DDBJ whole genome shotgun (WGS) entry which is preliminary data.</text>
</comment>
<dbReference type="InterPro" id="IPR057684">
    <property type="entry name" value="DUF7924"/>
</dbReference>
<organism evidence="5 6">
    <name type="scientific">Exophiala viscosa</name>
    <dbReference type="NCBI Taxonomy" id="2486360"/>
    <lineage>
        <taxon>Eukaryota</taxon>
        <taxon>Fungi</taxon>
        <taxon>Dikarya</taxon>
        <taxon>Ascomycota</taxon>
        <taxon>Pezizomycotina</taxon>
        <taxon>Eurotiomycetes</taxon>
        <taxon>Chaetothyriomycetidae</taxon>
        <taxon>Chaetothyriales</taxon>
        <taxon>Herpotrichiellaceae</taxon>
        <taxon>Exophiala</taxon>
    </lineage>
</organism>
<keyword evidence="6" id="KW-1185">Reference proteome</keyword>
<keyword evidence="3" id="KW-0472">Membrane</keyword>
<evidence type="ECO:0000256" key="2">
    <source>
        <dbReference type="SAM" id="MobiDB-lite"/>
    </source>
</evidence>
<feature type="coiled-coil region" evidence="1">
    <location>
        <begin position="454"/>
        <end position="488"/>
    </location>
</feature>
<feature type="region of interest" description="Disordered" evidence="2">
    <location>
        <begin position="379"/>
        <end position="449"/>
    </location>
</feature>
<dbReference type="PANTHER" id="PTHR42470">
    <property type="entry name" value="VAST DOMAIN-CONTAINING PROTEIN"/>
    <property type="match status" value="1"/>
</dbReference>
<dbReference type="PANTHER" id="PTHR42470:SF2">
    <property type="match status" value="1"/>
</dbReference>
<evidence type="ECO:0000313" key="6">
    <source>
        <dbReference type="Proteomes" id="UP001203852"/>
    </source>
</evidence>
<keyword evidence="3" id="KW-1133">Transmembrane helix</keyword>
<evidence type="ECO:0000259" key="4">
    <source>
        <dbReference type="Pfam" id="PF25545"/>
    </source>
</evidence>
<gene>
    <name evidence="5" type="ORF">EDD36DRAFT_69802</name>
</gene>
<reference evidence="5" key="1">
    <citation type="journal article" date="2022" name="bioRxiv">
        <title>Deciphering the potential niche of two novel black yeast fungi from a biological soil crust based on their genomes, phenotypes, and melanin regulation.</title>
        <authorList>
            <consortium name="DOE Joint Genome Institute"/>
            <person name="Carr E.C."/>
            <person name="Barton Q."/>
            <person name="Grambo S."/>
            <person name="Sullivan M."/>
            <person name="Renfro C.M."/>
            <person name="Kuo A."/>
            <person name="Pangilinan J."/>
            <person name="Lipzen A."/>
            <person name="Keymanesh K."/>
            <person name="Savage E."/>
            <person name="Barry K."/>
            <person name="Grigoriev I.V."/>
            <person name="Riekhof W.R."/>
            <person name="Harris S.S."/>
        </authorList>
    </citation>
    <scope>NUCLEOTIDE SEQUENCE</scope>
    <source>
        <strain evidence="5">JF 03-4F</strain>
    </source>
</reference>
<dbReference type="AlphaFoldDB" id="A0AAN6DQ03"/>
<dbReference type="Proteomes" id="UP001203852">
    <property type="component" value="Unassembled WGS sequence"/>
</dbReference>
<evidence type="ECO:0000256" key="3">
    <source>
        <dbReference type="SAM" id="Phobius"/>
    </source>
</evidence>
<evidence type="ECO:0000313" key="5">
    <source>
        <dbReference type="EMBL" id="KAI1609393.1"/>
    </source>
</evidence>
<name>A0AAN6DQ03_9EURO</name>
<proteinExistence type="predicted"/>
<keyword evidence="3" id="KW-0812">Transmembrane</keyword>
<keyword evidence="1" id="KW-0175">Coiled coil</keyword>
<evidence type="ECO:0000256" key="1">
    <source>
        <dbReference type="SAM" id="Coils"/>
    </source>
</evidence>
<feature type="transmembrane region" description="Helical" evidence="3">
    <location>
        <begin position="565"/>
        <end position="587"/>
    </location>
</feature>
<feature type="compositionally biased region" description="Polar residues" evidence="2">
    <location>
        <begin position="379"/>
        <end position="397"/>
    </location>
</feature>
<dbReference type="EMBL" id="MU404360">
    <property type="protein sequence ID" value="KAI1609393.1"/>
    <property type="molecule type" value="Genomic_DNA"/>
</dbReference>
<protein>
    <recommendedName>
        <fullName evidence="4">DUF7924 domain-containing protein</fullName>
    </recommendedName>
</protein>
<sequence length="601" mass="66101">MASTERRTSLPGSPVSFLRAIDGSHLRWSDFRAVVLGAFRIILTESMELADLSQPFFDKVKRSLQNLNRFANQEREWRGQLSAGKGFGSTMIFPPNILPNLDVEMGLHRCLAPKMNREALPPRAVKAQESLFELPTPRPGLLTAFATATFSETELSILPHCTASTGTLVDFTSGYVSPGTTGYCAFLAFERMNVASEDAIEAAKNQCAVAGAHCVRALQLLFRRCSYPRTIFDKPISFSCAIDNSTALINYHFVQADGRYCMSEISRFNLEDPDGFKEFQAWIVAIEEWGSTYLLPLIKIALGQLLKNNSTPPISPMPSLTLSIDTAAGSEEVLLKILRTTFTTIKWKCEGEYETPLNSSVAHCGTPLGARKIRTMALSPTSPGELLSATTGPNTPFSRWRMKPDWGNRSPLSRRHPLSPLQLRSDAPDSPVRRATLSPCTPPPDAPFSAKSPMLVLQKRVDLAMDEIQELRALVQTLQGELKLKESQLGSDAATKESSYDESDITASTQNFVKVEPWLEKSDTSSFRAFPAPFASLLPSPLRTWSNAMCYILFIATAMTLGNDVWVIVLCLAPSFAGCVLPVLHGLMSNLDSVPYKGSCL</sequence>